<protein>
    <submittedName>
        <fullName evidence="2">ABC transporter permease subunit</fullName>
    </submittedName>
</protein>
<accession>A0A943DBH9</accession>
<proteinExistence type="predicted"/>
<dbReference type="GO" id="GO:0005886">
    <property type="term" value="C:plasma membrane"/>
    <property type="evidence" value="ECO:0007669"/>
    <property type="project" value="UniProtKB-SubCell"/>
</dbReference>
<feature type="transmembrane region" description="Helical" evidence="1">
    <location>
        <begin position="209"/>
        <end position="239"/>
    </location>
</feature>
<organism evidence="2 3">
    <name type="scientific">Subdoligranulum variabile</name>
    <dbReference type="NCBI Taxonomy" id="214851"/>
    <lineage>
        <taxon>Bacteria</taxon>
        <taxon>Bacillati</taxon>
        <taxon>Bacillota</taxon>
        <taxon>Clostridia</taxon>
        <taxon>Eubacteriales</taxon>
        <taxon>Oscillospiraceae</taxon>
        <taxon>Subdoligranulum</taxon>
    </lineage>
</organism>
<dbReference type="PANTHER" id="PTHR37305">
    <property type="entry name" value="INTEGRAL MEMBRANE PROTEIN-RELATED"/>
    <property type="match status" value="1"/>
</dbReference>
<feature type="transmembrane region" description="Helical" evidence="1">
    <location>
        <begin position="351"/>
        <end position="374"/>
    </location>
</feature>
<feature type="transmembrane region" description="Helical" evidence="1">
    <location>
        <begin position="259"/>
        <end position="281"/>
    </location>
</feature>
<evidence type="ECO:0000313" key="2">
    <source>
        <dbReference type="EMBL" id="MBS5332415.1"/>
    </source>
</evidence>
<comment type="caution">
    <text evidence="2">The sequence shown here is derived from an EMBL/GenBank/DDBJ whole genome shotgun (WGS) entry which is preliminary data.</text>
</comment>
<keyword evidence="1" id="KW-1133">Transmembrane helix</keyword>
<dbReference type="GO" id="GO:0140359">
    <property type="term" value="F:ABC-type transporter activity"/>
    <property type="evidence" value="ECO:0007669"/>
    <property type="project" value="InterPro"/>
</dbReference>
<sequence length="382" mass="42414">MLTLYKFELRKIISRKIVWITGGVLLVGLVIWGIASAVLPQNREYSDSSLNGYAANRAEQEAAEQISGRAIDQKLIDEMRPAYEDFIFNGNYKEALPYLDVYNFIGRTLGTQAGAEILVCDSEAFYEKLNAQLEANTPAGLTESISFDEPIVYHGYFDGWRQIADMMKLITCMEIMFIAICLSTVFTVEHTRKTDQVILCTRLGKKKLYAAKTLAGLTVGVGFTLLLSLLMFGIIAFLYGFDGYDTILQFVLLRPFNLTVGQAALILVGLSFAGAALISIFTMMLSEVTKNSIATIGIITGVLLVTMFIMEMPANLKLLSEIWYLLPSNLVSLNGAFRYSMFHVGGSPLAAYQYAPIVYLVLAVIFALIGKLTYNRYQINGR</sequence>
<feature type="transmembrane region" description="Helical" evidence="1">
    <location>
        <begin position="17"/>
        <end position="39"/>
    </location>
</feature>
<dbReference type="PANTHER" id="PTHR37305:SF1">
    <property type="entry name" value="MEMBRANE PROTEIN"/>
    <property type="match status" value="1"/>
</dbReference>
<evidence type="ECO:0000313" key="3">
    <source>
        <dbReference type="Proteomes" id="UP000759273"/>
    </source>
</evidence>
<evidence type="ECO:0000256" key="1">
    <source>
        <dbReference type="SAM" id="Phobius"/>
    </source>
</evidence>
<feature type="transmembrane region" description="Helical" evidence="1">
    <location>
        <begin position="293"/>
        <end position="310"/>
    </location>
</feature>
<reference evidence="2" key="1">
    <citation type="submission" date="2021-02" db="EMBL/GenBank/DDBJ databases">
        <title>Infant gut strain persistence is associated with maternal origin, phylogeny, and functional potential including surface adhesion and iron acquisition.</title>
        <authorList>
            <person name="Lou Y.C."/>
        </authorList>
    </citation>
    <scope>NUCLEOTIDE SEQUENCE</scope>
    <source>
        <strain evidence="2">L3_101_000M1_dasL3_101_000M1_concoct_87</strain>
    </source>
</reference>
<dbReference type="AlphaFoldDB" id="A0A943DBH9"/>
<gene>
    <name evidence="2" type="ORF">KHY36_07800</name>
</gene>
<dbReference type="EMBL" id="JAGZGG010000015">
    <property type="protein sequence ID" value="MBS5332415.1"/>
    <property type="molecule type" value="Genomic_DNA"/>
</dbReference>
<dbReference type="Proteomes" id="UP000759273">
    <property type="component" value="Unassembled WGS sequence"/>
</dbReference>
<feature type="transmembrane region" description="Helical" evidence="1">
    <location>
        <begin position="166"/>
        <end position="188"/>
    </location>
</feature>
<keyword evidence="1" id="KW-0812">Transmembrane</keyword>
<keyword evidence="1" id="KW-0472">Membrane</keyword>
<name>A0A943DBH9_9FIRM</name>
<dbReference type="Pfam" id="PF12679">
    <property type="entry name" value="ABC2_membrane_2"/>
    <property type="match status" value="1"/>
</dbReference>